<keyword evidence="3" id="KW-0547">Nucleotide-binding</keyword>
<protein>
    <recommendedName>
        <fullName evidence="9">DNA 5'-3' helicase</fullName>
        <ecNumber evidence="9">5.6.2.3</ecNumber>
    </recommendedName>
</protein>
<dbReference type="PANTHER" id="PTHR30153">
    <property type="entry name" value="REPLICATIVE DNA HELICASE DNAB"/>
    <property type="match status" value="1"/>
</dbReference>
<evidence type="ECO:0000256" key="6">
    <source>
        <dbReference type="ARBA" id="ARBA00022840"/>
    </source>
</evidence>
<evidence type="ECO:0000256" key="2">
    <source>
        <dbReference type="ARBA" id="ARBA00022705"/>
    </source>
</evidence>
<keyword evidence="7" id="KW-0238">DNA-binding</keyword>
<proteinExistence type="inferred from homology"/>
<dbReference type="GO" id="GO:0005524">
    <property type="term" value="F:ATP binding"/>
    <property type="evidence" value="ECO:0007669"/>
    <property type="project" value="UniProtKB-KW"/>
</dbReference>
<dbReference type="GO" id="GO:0005829">
    <property type="term" value="C:cytosol"/>
    <property type="evidence" value="ECO:0007669"/>
    <property type="project" value="TreeGrafter"/>
</dbReference>
<dbReference type="SUPFAM" id="SSF52540">
    <property type="entry name" value="P-loop containing nucleoside triphosphate hydrolases"/>
    <property type="match status" value="1"/>
</dbReference>
<comment type="similarity">
    <text evidence="1">Belongs to the helicase family. DnaB subfamily.</text>
</comment>
<dbReference type="GO" id="GO:0003677">
    <property type="term" value="F:DNA binding"/>
    <property type="evidence" value="ECO:0007669"/>
    <property type="project" value="UniProtKB-KW"/>
</dbReference>
<keyword evidence="13" id="KW-1185">Reference proteome</keyword>
<keyword evidence="2" id="KW-0235">DNA replication</keyword>
<dbReference type="GO" id="GO:0016787">
    <property type="term" value="F:hydrolase activity"/>
    <property type="evidence" value="ECO:0007669"/>
    <property type="project" value="UniProtKB-KW"/>
</dbReference>
<dbReference type="Proteomes" id="UP000650466">
    <property type="component" value="Unassembled WGS sequence"/>
</dbReference>
<sequence>MEFQTLNDFQAEQSVLGAILSDSRCLDEISFLEPRDFHEKHELIFNVIRYLHEQDLPIDFITVVGEFDRFGRIQEIGGVTYLTDMIASVPTVANVKYYARIVRTKALRRRMYEAGEEMKKAAVNGDFEDDEDIYASAEEITDKIRPKTVAKMRDFKQSRKDYYEHLKTKAQKILSGFKQFDEWAQLWRGWLYIIAGRPSVGKTAKALQLVYGIASQFRLIDGKMVAAKDAGCVLIYSQEMGENEVKDRIVSNVAGVNYNRLINKGGEEGFTDREQQKIDEAYDLLESLPIHIQDSSGVTIEEIRSTSKQMIKQHGKIAAIIVDYLQIMEIVPRRGEKRHEAIGRVTRTAKSMARKMNFVFIMLSQLDRSADDEEPKLRHLKESGSIEQDADVVEFLWHDGEYDGNVKIVQSIFAKGRNVGLNRFRYRFEWWLQRYVELEKEKEPEKKKAGGRK</sequence>
<dbReference type="PANTHER" id="PTHR30153:SF2">
    <property type="entry name" value="REPLICATIVE DNA HELICASE"/>
    <property type="match status" value="1"/>
</dbReference>
<comment type="catalytic activity">
    <reaction evidence="10">
        <text>ATP + H2O = ADP + phosphate + H(+)</text>
        <dbReference type="Rhea" id="RHEA:13065"/>
        <dbReference type="ChEBI" id="CHEBI:15377"/>
        <dbReference type="ChEBI" id="CHEBI:15378"/>
        <dbReference type="ChEBI" id="CHEBI:30616"/>
        <dbReference type="ChEBI" id="CHEBI:43474"/>
        <dbReference type="ChEBI" id="CHEBI:456216"/>
        <dbReference type="EC" id="5.6.2.3"/>
    </reaction>
</comment>
<dbReference type="PROSITE" id="PS51199">
    <property type="entry name" value="SF4_HELICASE"/>
    <property type="match status" value="1"/>
</dbReference>
<dbReference type="EMBL" id="JACVVD010000004">
    <property type="protein sequence ID" value="MBD0381232.1"/>
    <property type="molecule type" value="Genomic_DNA"/>
</dbReference>
<evidence type="ECO:0000313" key="13">
    <source>
        <dbReference type="Proteomes" id="UP000650466"/>
    </source>
</evidence>
<dbReference type="Gene3D" id="1.10.860.10">
    <property type="entry name" value="DNAb Helicase, Chain A"/>
    <property type="match status" value="1"/>
</dbReference>
<dbReference type="InterPro" id="IPR007694">
    <property type="entry name" value="DNA_helicase_DnaB-like_C"/>
</dbReference>
<keyword evidence="4" id="KW-0378">Hydrolase</keyword>
<evidence type="ECO:0000256" key="4">
    <source>
        <dbReference type="ARBA" id="ARBA00022801"/>
    </source>
</evidence>
<reference evidence="12" key="1">
    <citation type="submission" date="2020-09" db="EMBL/GenBank/DDBJ databases">
        <title>Draft Genome Sequence of Paenibacillus sp. WST5.</title>
        <authorList>
            <person name="Bao Z."/>
        </authorList>
    </citation>
    <scope>NUCLEOTIDE SEQUENCE</scope>
    <source>
        <strain evidence="12">WST5</strain>
    </source>
</reference>
<dbReference type="InterPro" id="IPR007693">
    <property type="entry name" value="DNA_helicase_DnaB-like_N"/>
</dbReference>
<evidence type="ECO:0000256" key="7">
    <source>
        <dbReference type="ARBA" id="ARBA00023125"/>
    </source>
</evidence>
<dbReference type="InterPro" id="IPR016136">
    <property type="entry name" value="DNA_helicase_N/primase_C"/>
</dbReference>
<dbReference type="Pfam" id="PF00772">
    <property type="entry name" value="DnaB"/>
    <property type="match status" value="1"/>
</dbReference>
<dbReference type="Gene3D" id="3.40.50.300">
    <property type="entry name" value="P-loop containing nucleotide triphosphate hydrolases"/>
    <property type="match status" value="1"/>
</dbReference>
<comment type="caution">
    <text evidence="12">The sequence shown here is derived from an EMBL/GenBank/DDBJ whole genome shotgun (WGS) entry which is preliminary data.</text>
</comment>
<accession>A0A926KPR1</accession>
<organism evidence="12 13">
    <name type="scientific">Paenibacillus sedimenti</name>
    <dbReference type="NCBI Taxonomy" id="2770274"/>
    <lineage>
        <taxon>Bacteria</taxon>
        <taxon>Bacillati</taxon>
        <taxon>Bacillota</taxon>
        <taxon>Bacilli</taxon>
        <taxon>Bacillales</taxon>
        <taxon>Paenibacillaceae</taxon>
        <taxon>Paenibacillus</taxon>
    </lineage>
</organism>
<evidence type="ECO:0000256" key="10">
    <source>
        <dbReference type="ARBA" id="ARBA00048954"/>
    </source>
</evidence>
<evidence type="ECO:0000256" key="8">
    <source>
        <dbReference type="ARBA" id="ARBA00023235"/>
    </source>
</evidence>
<name>A0A926KPR1_9BACL</name>
<evidence type="ECO:0000313" key="12">
    <source>
        <dbReference type="EMBL" id="MBD0381232.1"/>
    </source>
</evidence>
<evidence type="ECO:0000256" key="1">
    <source>
        <dbReference type="ARBA" id="ARBA00008428"/>
    </source>
</evidence>
<feature type="domain" description="SF4 helicase" evidence="11">
    <location>
        <begin position="166"/>
        <end position="442"/>
    </location>
</feature>
<gene>
    <name evidence="12" type="ORF">ICC18_13995</name>
</gene>
<dbReference type="InterPro" id="IPR027417">
    <property type="entry name" value="P-loop_NTPase"/>
</dbReference>
<evidence type="ECO:0000259" key="11">
    <source>
        <dbReference type="PROSITE" id="PS51199"/>
    </source>
</evidence>
<keyword evidence="6" id="KW-0067">ATP-binding</keyword>
<dbReference type="GO" id="GO:0006260">
    <property type="term" value="P:DNA replication"/>
    <property type="evidence" value="ECO:0007669"/>
    <property type="project" value="UniProtKB-KW"/>
</dbReference>
<dbReference type="Pfam" id="PF03796">
    <property type="entry name" value="DnaB_C"/>
    <property type="match status" value="1"/>
</dbReference>
<dbReference type="GO" id="GO:0043139">
    <property type="term" value="F:5'-3' DNA helicase activity"/>
    <property type="evidence" value="ECO:0007669"/>
    <property type="project" value="UniProtKB-EC"/>
</dbReference>
<evidence type="ECO:0000256" key="9">
    <source>
        <dbReference type="ARBA" id="ARBA00044969"/>
    </source>
</evidence>
<evidence type="ECO:0000256" key="3">
    <source>
        <dbReference type="ARBA" id="ARBA00022741"/>
    </source>
</evidence>
<dbReference type="EC" id="5.6.2.3" evidence="9"/>
<keyword evidence="5" id="KW-0347">Helicase</keyword>
<evidence type="ECO:0000256" key="5">
    <source>
        <dbReference type="ARBA" id="ARBA00022806"/>
    </source>
</evidence>
<dbReference type="AlphaFoldDB" id="A0A926KPR1"/>
<dbReference type="SUPFAM" id="SSF48024">
    <property type="entry name" value="N-terminal domain of DnaB helicase"/>
    <property type="match status" value="1"/>
</dbReference>
<dbReference type="InterPro" id="IPR036185">
    <property type="entry name" value="DNA_heli_DnaB-like_N_sf"/>
</dbReference>
<keyword evidence="8" id="KW-0413">Isomerase</keyword>